<proteinExistence type="predicted"/>
<reference evidence="2 3" key="1">
    <citation type="journal article" date="2022" name="Allergy">
        <title>Genome assembly and annotation of Periplaneta americana reveal a comprehensive cockroach allergen profile.</title>
        <authorList>
            <person name="Wang L."/>
            <person name="Xiong Q."/>
            <person name="Saelim N."/>
            <person name="Wang L."/>
            <person name="Nong W."/>
            <person name="Wan A.T."/>
            <person name="Shi M."/>
            <person name="Liu X."/>
            <person name="Cao Q."/>
            <person name="Hui J.H.L."/>
            <person name="Sookrung N."/>
            <person name="Leung T.F."/>
            <person name="Tungtrongchitr A."/>
            <person name="Tsui S.K.W."/>
        </authorList>
    </citation>
    <scope>NUCLEOTIDE SEQUENCE [LARGE SCALE GENOMIC DNA]</scope>
    <source>
        <strain evidence="2">PWHHKU_190912</strain>
    </source>
</reference>
<organism evidence="2 3">
    <name type="scientific">Periplaneta americana</name>
    <name type="common">American cockroach</name>
    <name type="synonym">Blatta americana</name>
    <dbReference type="NCBI Taxonomy" id="6978"/>
    <lineage>
        <taxon>Eukaryota</taxon>
        <taxon>Metazoa</taxon>
        <taxon>Ecdysozoa</taxon>
        <taxon>Arthropoda</taxon>
        <taxon>Hexapoda</taxon>
        <taxon>Insecta</taxon>
        <taxon>Pterygota</taxon>
        <taxon>Neoptera</taxon>
        <taxon>Polyneoptera</taxon>
        <taxon>Dictyoptera</taxon>
        <taxon>Blattodea</taxon>
        <taxon>Blattoidea</taxon>
        <taxon>Blattidae</taxon>
        <taxon>Blattinae</taxon>
        <taxon>Periplaneta</taxon>
    </lineage>
</organism>
<evidence type="ECO:0000256" key="1">
    <source>
        <dbReference type="SAM" id="MobiDB-lite"/>
    </source>
</evidence>
<dbReference type="Proteomes" id="UP001148838">
    <property type="component" value="Unassembled WGS sequence"/>
</dbReference>
<comment type="caution">
    <text evidence="2">The sequence shown here is derived from an EMBL/GenBank/DDBJ whole genome shotgun (WGS) entry which is preliminary data.</text>
</comment>
<sequence length="171" mass="19573">MDLREVGYDDRDWINLAQDRDRWRAYRSLETSCELVESRELKELEVPRERPALNERASSKERKMSVVCGGKRGSFSATTVSMISGRQHLLKWIKSKRSNVLCPVVQQEEVESIPASSYECTIVQCLLHRLSDIRLMIGDNFEKTQPSNQPKWESNLCPSTAPDQQASTLAD</sequence>
<protein>
    <submittedName>
        <fullName evidence="2">Uncharacterized protein</fullName>
    </submittedName>
</protein>
<evidence type="ECO:0000313" key="2">
    <source>
        <dbReference type="EMBL" id="KAJ4429791.1"/>
    </source>
</evidence>
<feature type="compositionally biased region" description="Polar residues" evidence="1">
    <location>
        <begin position="143"/>
        <end position="171"/>
    </location>
</feature>
<evidence type="ECO:0000313" key="3">
    <source>
        <dbReference type="Proteomes" id="UP001148838"/>
    </source>
</evidence>
<name>A0ABQ8S6X3_PERAM</name>
<gene>
    <name evidence="2" type="ORF">ANN_21995</name>
</gene>
<feature type="region of interest" description="Disordered" evidence="1">
    <location>
        <begin position="141"/>
        <end position="171"/>
    </location>
</feature>
<keyword evidence="3" id="KW-1185">Reference proteome</keyword>
<accession>A0ABQ8S6X3</accession>
<dbReference type="EMBL" id="JAJSOF020000033">
    <property type="protein sequence ID" value="KAJ4429791.1"/>
    <property type="molecule type" value="Genomic_DNA"/>
</dbReference>